<dbReference type="EMBL" id="VDFC01000046">
    <property type="protein sequence ID" value="KAA0932292.1"/>
    <property type="molecule type" value="Genomic_DNA"/>
</dbReference>
<accession>A0A5B0AT53</accession>
<dbReference type="Pfam" id="PF26371">
    <property type="entry name" value="AftB_C"/>
    <property type="match status" value="1"/>
</dbReference>
<evidence type="ECO:0000259" key="1">
    <source>
        <dbReference type="Pfam" id="PF26371"/>
    </source>
</evidence>
<sequence length="67" mass="7318">MPPAGVDREEVDAARRALRCGELAELTASARAPLTAGRFLRNITGAPHRTSFRFPNDPVRAERELCG</sequence>
<proteinExistence type="predicted"/>
<evidence type="ECO:0000313" key="2">
    <source>
        <dbReference type="EMBL" id="KAA0932292.1"/>
    </source>
</evidence>
<dbReference type="Proteomes" id="UP000324965">
    <property type="component" value="Unassembled WGS sequence"/>
</dbReference>
<keyword evidence="3" id="KW-1185">Reference proteome</keyword>
<comment type="caution">
    <text evidence="2">The sequence shown here is derived from an EMBL/GenBank/DDBJ whole genome shotgun (WGS) entry which is preliminary data.</text>
</comment>
<evidence type="ECO:0000313" key="3">
    <source>
        <dbReference type="Proteomes" id="UP000324965"/>
    </source>
</evidence>
<name>A0A5B0AT53_9ACTN</name>
<dbReference type="OrthoDB" id="3721873at2"/>
<organism evidence="2 3">
    <name type="scientific">Streptomyces apricus</name>
    <dbReference type="NCBI Taxonomy" id="1828112"/>
    <lineage>
        <taxon>Bacteria</taxon>
        <taxon>Bacillati</taxon>
        <taxon>Actinomycetota</taxon>
        <taxon>Actinomycetes</taxon>
        <taxon>Kitasatosporales</taxon>
        <taxon>Streptomycetaceae</taxon>
        <taxon>Streptomyces</taxon>
    </lineage>
</organism>
<dbReference type="InterPro" id="IPR058983">
    <property type="entry name" value="AftB_C"/>
</dbReference>
<gene>
    <name evidence="2" type="ORF">FGF04_26345</name>
</gene>
<reference evidence="2 3" key="1">
    <citation type="submission" date="2019-05" db="EMBL/GenBank/DDBJ databases">
        <authorList>
            <person name="Hariharan J."/>
            <person name="Choudoir M.J."/>
            <person name="Diebold P."/>
            <person name="Panke-Buisse K."/>
            <person name="Buckley D.H."/>
        </authorList>
    </citation>
    <scope>NUCLEOTIDE SEQUENCE [LARGE SCALE GENOMIC DNA]</scope>
    <source>
        <strain evidence="2 3">SUN51</strain>
    </source>
</reference>
<dbReference type="AlphaFoldDB" id="A0A5B0AT53"/>
<protein>
    <recommendedName>
        <fullName evidence="1">Terminal beta-(1-&gt;2)-arabinofuranosyltransferase C-terminal domain-containing protein</fullName>
    </recommendedName>
</protein>
<feature type="domain" description="Terminal beta-(1-&gt;2)-arabinofuranosyltransferase C-terminal" evidence="1">
    <location>
        <begin position="3"/>
        <end position="46"/>
    </location>
</feature>